<dbReference type="Pfam" id="PF19877">
    <property type="entry name" value="DUF6350"/>
    <property type="match status" value="1"/>
</dbReference>
<comment type="caution">
    <text evidence="3">The sequence shown here is derived from an EMBL/GenBank/DDBJ whole genome shotgun (WGS) entry which is preliminary data.</text>
</comment>
<keyword evidence="2" id="KW-0472">Membrane</keyword>
<feature type="transmembrane region" description="Helical" evidence="2">
    <location>
        <begin position="181"/>
        <end position="208"/>
    </location>
</feature>
<evidence type="ECO:0000313" key="4">
    <source>
        <dbReference type="Proteomes" id="UP000886842"/>
    </source>
</evidence>
<evidence type="ECO:0000256" key="1">
    <source>
        <dbReference type="SAM" id="MobiDB-lite"/>
    </source>
</evidence>
<feature type="transmembrane region" description="Helical" evidence="2">
    <location>
        <begin position="150"/>
        <end position="174"/>
    </location>
</feature>
<dbReference type="EMBL" id="DVLP01000359">
    <property type="protein sequence ID" value="HIT76330.1"/>
    <property type="molecule type" value="Genomic_DNA"/>
</dbReference>
<gene>
    <name evidence="3" type="ORF">IAA98_12160</name>
</gene>
<reference evidence="3" key="1">
    <citation type="submission" date="2020-10" db="EMBL/GenBank/DDBJ databases">
        <authorList>
            <person name="Gilroy R."/>
        </authorList>
    </citation>
    <scope>NUCLEOTIDE SEQUENCE</scope>
    <source>
        <strain evidence="3">ChiGjej1B1-24693</strain>
    </source>
</reference>
<keyword evidence="2" id="KW-0812">Transmembrane</keyword>
<feature type="transmembrane region" description="Helical" evidence="2">
    <location>
        <begin position="319"/>
        <end position="338"/>
    </location>
</feature>
<evidence type="ECO:0000313" key="3">
    <source>
        <dbReference type="EMBL" id="HIT76330.1"/>
    </source>
</evidence>
<dbReference type="AlphaFoldDB" id="A0A9D1H1E9"/>
<protein>
    <submittedName>
        <fullName evidence="3">Uncharacterized protein</fullName>
    </submittedName>
</protein>
<organism evidence="3 4">
    <name type="scientific">Candidatus Avipropionibacterium avicola</name>
    <dbReference type="NCBI Taxonomy" id="2840701"/>
    <lineage>
        <taxon>Bacteria</taxon>
        <taxon>Bacillati</taxon>
        <taxon>Actinomycetota</taxon>
        <taxon>Actinomycetes</taxon>
        <taxon>Propionibacteriales</taxon>
        <taxon>Propionibacteriaceae</taxon>
        <taxon>Propionibacteriaceae incertae sedis</taxon>
        <taxon>Candidatus Avipropionibacterium</taxon>
    </lineage>
</organism>
<reference evidence="3" key="2">
    <citation type="journal article" date="2021" name="PeerJ">
        <title>Extensive microbial diversity within the chicken gut microbiome revealed by metagenomics and culture.</title>
        <authorList>
            <person name="Gilroy R."/>
            <person name="Ravi A."/>
            <person name="Getino M."/>
            <person name="Pursley I."/>
            <person name="Horton D.L."/>
            <person name="Alikhan N.F."/>
            <person name="Baker D."/>
            <person name="Gharbi K."/>
            <person name="Hall N."/>
            <person name="Watson M."/>
            <person name="Adriaenssens E.M."/>
            <person name="Foster-Nyarko E."/>
            <person name="Jarju S."/>
            <person name="Secka A."/>
            <person name="Antonio M."/>
            <person name="Oren A."/>
            <person name="Chaudhuri R.R."/>
            <person name="La Ragione R."/>
            <person name="Hildebrand F."/>
            <person name="Pallen M.J."/>
        </authorList>
    </citation>
    <scope>NUCLEOTIDE SEQUENCE</scope>
    <source>
        <strain evidence="3">ChiGjej1B1-24693</strain>
    </source>
</reference>
<feature type="transmembrane region" description="Helical" evidence="2">
    <location>
        <begin position="255"/>
        <end position="278"/>
    </location>
</feature>
<feature type="compositionally biased region" description="Basic residues" evidence="1">
    <location>
        <begin position="1"/>
        <end position="22"/>
    </location>
</feature>
<keyword evidence="2" id="KW-1133">Transmembrane helix</keyword>
<name>A0A9D1H1E9_9ACTN</name>
<feature type="transmembrane region" description="Helical" evidence="2">
    <location>
        <begin position="390"/>
        <end position="412"/>
    </location>
</feature>
<feature type="region of interest" description="Disordered" evidence="1">
    <location>
        <begin position="1"/>
        <end position="35"/>
    </location>
</feature>
<feature type="transmembrane region" description="Helical" evidence="2">
    <location>
        <begin position="98"/>
        <end position="118"/>
    </location>
</feature>
<sequence length="417" mass="41802">MSKRTPRGGTTAHRRRSGRVRIHAQSPSDRRTPGPPEGLVGWVLAAAGAGAVAAAAGWIIIAGLSVIGWLPGDGAPLSAVFTLGSHLWLLGHGAHISLAGLPVSLVPLGISVLGWVIVRGAAGVAARQAVLADPRTRDSWRARTAAAGRVAGLLVATYLLIVVVVAAVTGALGLRLLLGTLLLSGSAAVVGVVSGAGLDLLSLLPIWARPIPRAVLASQLVVLAGAATALTLSLALNRERVGDLESQIADGPTAVAGLTALQLAFLPTLVVWAASWVLGAGFSMGDGTIVSPADTQLGLLPAVPITGALPPEGPGLSGYFAWLAVGVVAGAVAAALVVRARPRARFDETALVGGLAGLLSGLVIPLISLVARGDFGSNRLVGLGPRVADLLVVAPALLGLSGMAVGLVWGLVRRPAP</sequence>
<dbReference type="Proteomes" id="UP000886842">
    <property type="component" value="Unassembled WGS sequence"/>
</dbReference>
<feature type="transmembrane region" description="Helical" evidence="2">
    <location>
        <begin position="214"/>
        <end position="235"/>
    </location>
</feature>
<feature type="transmembrane region" description="Helical" evidence="2">
    <location>
        <begin position="39"/>
        <end position="68"/>
    </location>
</feature>
<evidence type="ECO:0000256" key="2">
    <source>
        <dbReference type="SAM" id="Phobius"/>
    </source>
</evidence>
<dbReference type="InterPro" id="IPR045931">
    <property type="entry name" value="DUF6350"/>
</dbReference>
<proteinExistence type="predicted"/>
<accession>A0A9D1H1E9</accession>
<feature type="transmembrane region" description="Helical" evidence="2">
    <location>
        <begin position="350"/>
        <end position="370"/>
    </location>
</feature>